<dbReference type="InterPro" id="IPR059222">
    <property type="entry name" value="NGO0469-like"/>
</dbReference>
<accession>A0A955I884</accession>
<feature type="region of interest" description="Disordered" evidence="1">
    <location>
        <begin position="199"/>
        <end position="234"/>
    </location>
</feature>
<reference evidence="2" key="2">
    <citation type="journal article" date="2021" name="Microbiome">
        <title>Successional dynamics and alternative stable states in a saline activated sludge microbial community over 9 years.</title>
        <authorList>
            <person name="Wang Y."/>
            <person name="Ye J."/>
            <person name="Ju F."/>
            <person name="Liu L."/>
            <person name="Boyd J.A."/>
            <person name="Deng Y."/>
            <person name="Parks D.H."/>
            <person name="Jiang X."/>
            <person name="Yin X."/>
            <person name="Woodcroft B.J."/>
            <person name="Tyson G.W."/>
            <person name="Hugenholtz P."/>
            <person name="Polz M.F."/>
            <person name="Zhang T."/>
        </authorList>
    </citation>
    <scope>NUCLEOTIDE SEQUENCE</scope>
    <source>
        <strain evidence="2">HKST-UBA13</strain>
    </source>
</reference>
<gene>
    <name evidence="2" type="ORF">KC678_00200</name>
</gene>
<proteinExistence type="predicted"/>
<dbReference type="Proteomes" id="UP000775877">
    <property type="component" value="Unassembled WGS sequence"/>
</dbReference>
<comment type="caution">
    <text evidence="2">The sequence shown here is derived from an EMBL/GenBank/DDBJ whole genome shotgun (WGS) entry which is preliminary data.</text>
</comment>
<organism evidence="2 3">
    <name type="scientific">Candidatus Dojkabacteria bacterium</name>
    <dbReference type="NCBI Taxonomy" id="2099670"/>
    <lineage>
        <taxon>Bacteria</taxon>
        <taxon>Candidatus Dojkabacteria</taxon>
    </lineage>
</organism>
<reference evidence="2" key="1">
    <citation type="submission" date="2020-04" db="EMBL/GenBank/DDBJ databases">
        <authorList>
            <person name="Zhang T."/>
        </authorList>
    </citation>
    <scope>NUCLEOTIDE SEQUENCE</scope>
    <source>
        <strain evidence="2">HKST-UBA13</strain>
    </source>
</reference>
<evidence type="ECO:0000256" key="1">
    <source>
        <dbReference type="SAM" id="MobiDB-lite"/>
    </source>
</evidence>
<protein>
    <submittedName>
        <fullName evidence="2">Uncharacterized protein</fullName>
    </submittedName>
</protein>
<name>A0A955I884_9BACT</name>
<dbReference type="NCBIfam" id="NF046043">
    <property type="entry name" value="rep_init_NGO0469"/>
    <property type="match status" value="1"/>
</dbReference>
<dbReference type="AlphaFoldDB" id="A0A955I884"/>
<sequence length="234" mass="27029">MALNARDIKIESNYERPDPLNPGTYPARLVWVISKGLQAQKAFQGQEKSPQLEVYFVYELLDEFLLDEDGEEIKDKPRFINETLPLYSLNSDKAKSTLRYFALDPTEKYKGDWTKLVGTPCMVTITQNKSKTKDIIYNNISSVQTMRDKDAKNAPDLVNEPKVFDVDDPDIEMFYSLPEWLQNDIKENLNFGGSILEEKIENTPKEQSETKNTKTKKATKTKEVIEENSEDEDW</sequence>
<evidence type="ECO:0000313" key="2">
    <source>
        <dbReference type="EMBL" id="MCA9380670.1"/>
    </source>
</evidence>
<dbReference type="EMBL" id="JAGQLJ010000003">
    <property type="protein sequence ID" value="MCA9380670.1"/>
    <property type="molecule type" value="Genomic_DNA"/>
</dbReference>
<feature type="compositionally biased region" description="Basic and acidic residues" evidence="1">
    <location>
        <begin position="199"/>
        <end position="212"/>
    </location>
</feature>
<evidence type="ECO:0000313" key="3">
    <source>
        <dbReference type="Proteomes" id="UP000775877"/>
    </source>
</evidence>